<feature type="signal peptide" evidence="1">
    <location>
        <begin position="1"/>
        <end position="27"/>
    </location>
</feature>
<accession>A0A2R8CEL0</accession>
<keyword evidence="3" id="KW-1185">Reference proteome</keyword>
<proteinExistence type="predicted"/>
<dbReference type="AlphaFoldDB" id="A0A2R8CEL0"/>
<reference evidence="3" key="1">
    <citation type="submission" date="2018-03" db="EMBL/GenBank/DDBJ databases">
        <authorList>
            <person name="Rodrigo-Torres L."/>
            <person name="Arahal R. D."/>
            <person name="Lucena T."/>
        </authorList>
    </citation>
    <scope>NUCLEOTIDE SEQUENCE [LARGE SCALE GENOMIC DNA]</scope>
    <source>
        <strain evidence="3">CECT 7615</strain>
    </source>
</reference>
<dbReference type="OrthoDB" id="6555107at2"/>
<dbReference type="RefSeq" id="WP_108791716.1">
    <property type="nucleotide sequence ID" value="NZ_ONZG01000013.1"/>
</dbReference>
<feature type="chain" id="PRO_5015357599" description="Outer membrane protein beta-barrel domain-containing protein" evidence="1">
    <location>
        <begin position="28"/>
        <end position="268"/>
    </location>
</feature>
<dbReference type="InterPro" id="IPR011250">
    <property type="entry name" value="OMP/PagP_B-barrel"/>
</dbReference>
<dbReference type="EMBL" id="ONZG01000013">
    <property type="protein sequence ID" value="SPJ30857.1"/>
    <property type="molecule type" value="Genomic_DNA"/>
</dbReference>
<gene>
    <name evidence="2" type="ORF">TRM7615_04394</name>
</gene>
<dbReference type="Proteomes" id="UP000244898">
    <property type="component" value="Unassembled WGS sequence"/>
</dbReference>
<evidence type="ECO:0008006" key="4">
    <source>
        <dbReference type="Google" id="ProtNLM"/>
    </source>
</evidence>
<evidence type="ECO:0000256" key="1">
    <source>
        <dbReference type="SAM" id="SignalP"/>
    </source>
</evidence>
<dbReference type="SUPFAM" id="SSF56925">
    <property type="entry name" value="OMPA-like"/>
    <property type="match status" value="1"/>
</dbReference>
<keyword evidence="1" id="KW-0732">Signal</keyword>
<sequence length="268" mass="29261">MRKNMTQAMRTAQLKLMTMMIPITAWAQSLPAKGQSEDDWRHTVGIYMFAPLSTTGTSTINGSTVPIDLNLSDVLDLLDFAASGRYEAWKGDFGVVVDANYVGIKADGNLPGPAGAAYDVTVRQKWVALMAAYRVADGVLNGSGQRFTFDVHGGIRYNNLKQEANIGALPTAGGDEAWWEPVVGARGMWRLNDKWTSVASLELGGFGAGGNDLQIGANFGFDYQPWERTALTFGYRYYSIDYSTVLSGGPFAYDTDQHGPYVGVKFFF</sequence>
<organism evidence="2 3">
    <name type="scientific">Falsiruegeria mediterranea M17</name>
    <dbReference type="NCBI Taxonomy" id="1200281"/>
    <lineage>
        <taxon>Bacteria</taxon>
        <taxon>Pseudomonadati</taxon>
        <taxon>Pseudomonadota</taxon>
        <taxon>Alphaproteobacteria</taxon>
        <taxon>Rhodobacterales</taxon>
        <taxon>Roseobacteraceae</taxon>
        <taxon>Falsiruegeria</taxon>
    </lineage>
</organism>
<protein>
    <recommendedName>
        <fullName evidence="4">Outer membrane protein beta-barrel domain-containing protein</fullName>
    </recommendedName>
</protein>
<name>A0A2R8CEL0_9RHOB</name>
<evidence type="ECO:0000313" key="2">
    <source>
        <dbReference type="EMBL" id="SPJ30857.1"/>
    </source>
</evidence>
<evidence type="ECO:0000313" key="3">
    <source>
        <dbReference type="Proteomes" id="UP000244898"/>
    </source>
</evidence>